<keyword evidence="1" id="KW-0808">Transferase</keyword>
<dbReference type="Gene3D" id="1.10.510.10">
    <property type="entry name" value="Transferase(Phosphotransferase) domain 1"/>
    <property type="match status" value="1"/>
</dbReference>
<dbReference type="GO" id="GO:0005524">
    <property type="term" value="F:ATP binding"/>
    <property type="evidence" value="ECO:0007669"/>
    <property type="project" value="UniProtKB-KW"/>
</dbReference>
<dbReference type="AlphaFoldDB" id="A0A1V8STF9"/>
<dbReference type="PANTHER" id="PTHR44329:SF288">
    <property type="entry name" value="MITOGEN-ACTIVATED PROTEIN KINASE KINASE KINASE 20"/>
    <property type="match status" value="1"/>
</dbReference>
<dbReference type="InterPro" id="IPR051681">
    <property type="entry name" value="Ser/Thr_Kinases-Pseudokinases"/>
</dbReference>
<organism evidence="6 7">
    <name type="scientific">Cryoendolithus antarcticus</name>
    <dbReference type="NCBI Taxonomy" id="1507870"/>
    <lineage>
        <taxon>Eukaryota</taxon>
        <taxon>Fungi</taxon>
        <taxon>Dikarya</taxon>
        <taxon>Ascomycota</taxon>
        <taxon>Pezizomycotina</taxon>
        <taxon>Dothideomycetes</taxon>
        <taxon>Dothideomycetidae</taxon>
        <taxon>Cladosporiales</taxon>
        <taxon>Cladosporiaceae</taxon>
        <taxon>Cryoendolithus</taxon>
    </lineage>
</organism>
<keyword evidence="7" id="KW-1185">Reference proteome</keyword>
<dbReference type="EMBL" id="NAJO01000028">
    <property type="protein sequence ID" value="OQO02314.1"/>
    <property type="molecule type" value="Genomic_DNA"/>
</dbReference>
<dbReference type="InterPro" id="IPR011009">
    <property type="entry name" value="Kinase-like_dom_sf"/>
</dbReference>
<reference evidence="7" key="1">
    <citation type="submission" date="2017-03" db="EMBL/GenBank/DDBJ databases">
        <title>Genomes of endolithic fungi from Antarctica.</title>
        <authorList>
            <person name="Coleine C."/>
            <person name="Masonjones S."/>
            <person name="Stajich J.E."/>
        </authorList>
    </citation>
    <scope>NUCLEOTIDE SEQUENCE [LARGE SCALE GENOMIC DNA]</scope>
    <source>
        <strain evidence="7">CCFEE 5527</strain>
    </source>
</reference>
<evidence type="ECO:0000256" key="4">
    <source>
        <dbReference type="ARBA" id="ARBA00022840"/>
    </source>
</evidence>
<dbReference type="PANTHER" id="PTHR44329">
    <property type="entry name" value="SERINE/THREONINE-PROTEIN KINASE TNNI3K-RELATED"/>
    <property type="match status" value="1"/>
</dbReference>
<keyword evidence="3" id="KW-0418">Kinase</keyword>
<sequence>MAEGVTILKYPHVKTLDAKEALHEEAARYDRLGSHENLVTYKGNHADRPLFAYCERGSLRDMLDDGVELRDELRFRIGQQIVRCLIRLHSQNFIHCDLHTSNVFLTAAFTSKVGDLQGQLYRPDGSIEMPTMSHENAKSRQSWAGEDEFSIRTVMFTLGTRLYHLWHGEAPFSDLEEQTQEGKCRIGVAIATGRLIS</sequence>
<dbReference type="STRING" id="1507870.A0A1V8STF9"/>
<dbReference type="InterPro" id="IPR001245">
    <property type="entry name" value="Ser-Thr/Tyr_kinase_cat_dom"/>
</dbReference>
<feature type="domain" description="Protein kinase" evidence="5">
    <location>
        <begin position="1"/>
        <end position="197"/>
    </location>
</feature>
<gene>
    <name evidence="6" type="ORF">B0A48_11868</name>
</gene>
<dbReference type="Pfam" id="PF07714">
    <property type="entry name" value="PK_Tyr_Ser-Thr"/>
    <property type="match status" value="1"/>
</dbReference>
<evidence type="ECO:0000259" key="5">
    <source>
        <dbReference type="PROSITE" id="PS50011"/>
    </source>
</evidence>
<dbReference type="OrthoDB" id="1668230at2759"/>
<keyword evidence="4" id="KW-0067">ATP-binding</keyword>
<evidence type="ECO:0000256" key="3">
    <source>
        <dbReference type="ARBA" id="ARBA00022777"/>
    </source>
</evidence>
<evidence type="ECO:0000313" key="6">
    <source>
        <dbReference type="EMBL" id="OQO02314.1"/>
    </source>
</evidence>
<proteinExistence type="predicted"/>
<dbReference type="SUPFAM" id="SSF56112">
    <property type="entry name" value="Protein kinase-like (PK-like)"/>
    <property type="match status" value="1"/>
</dbReference>
<dbReference type="GO" id="GO:0004674">
    <property type="term" value="F:protein serine/threonine kinase activity"/>
    <property type="evidence" value="ECO:0007669"/>
    <property type="project" value="TreeGrafter"/>
</dbReference>
<dbReference type="InterPro" id="IPR000719">
    <property type="entry name" value="Prot_kinase_dom"/>
</dbReference>
<dbReference type="Proteomes" id="UP000192596">
    <property type="component" value="Unassembled WGS sequence"/>
</dbReference>
<dbReference type="PROSITE" id="PS50011">
    <property type="entry name" value="PROTEIN_KINASE_DOM"/>
    <property type="match status" value="1"/>
</dbReference>
<evidence type="ECO:0000256" key="1">
    <source>
        <dbReference type="ARBA" id="ARBA00022679"/>
    </source>
</evidence>
<name>A0A1V8STF9_9PEZI</name>
<evidence type="ECO:0000313" key="7">
    <source>
        <dbReference type="Proteomes" id="UP000192596"/>
    </source>
</evidence>
<keyword evidence="2" id="KW-0547">Nucleotide-binding</keyword>
<comment type="caution">
    <text evidence="6">The sequence shown here is derived from an EMBL/GenBank/DDBJ whole genome shotgun (WGS) entry which is preliminary data.</text>
</comment>
<protein>
    <recommendedName>
        <fullName evidence="5">Protein kinase domain-containing protein</fullName>
    </recommendedName>
</protein>
<evidence type="ECO:0000256" key="2">
    <source>
        <dbReference type="ARBA" id="ARBA00022741"/>
    </source>
</evidence>
<accession>A0A1V8STF9</accession>
<dbReference type="InParanoid" id="A0A1V8STF9"/>